<accession>A0A6J7CQ42</accession>
<sequence>MPRHARLLISTLAAAAILLPCASASAGVYGGSTDQYDAFVLITKPKTLRPKTFVIGLRLSCNSGASVAVNRSFPIAEFNPVSLLPSGRFSAVRTQTTGAGRLQMTITGRIGHRFASGRLKVTLTGGDTCTSTPLGWTALRSPGRIYAGATSQEEPVVIQRSGKRIEHVDIDWHADCTPSGYVHIPDELNDLPLKATGAFGVYRRATDGTGRWNRAFRGILRRTSGSGTYQVRLARSGNSCSTPLISWNVATG</sequence>
<dbReference type="EMBL" id="CAFBLQ010000007">
    <property type="protein sequence ID" value="CAB4859038.1"/>
    <property type="molecule type" value="Genomic_DNA"/>
</dbReference>
<gene>
    <name evidence="1" type="ORF">UFOPK3423_00126</name>
</gene>
<evidence type="ECO:0000313" key="1">
    <source>
        <dbReference type="EMBL" id="CAB4859038.1"/>
    </source>
</evidence>
<protein>
    <submittedName>
        <fullName evidence="1">Unannotated protein</fullName>
    </submittedName>
</protein>
<proteinExistence type="predicted"/>
<reference evidence="1" key="1">
    <citation type="submission" date="2020-05" db="EMBL/GenBank/DDBJ databases">
        <authorList>
            <person name="Chiriac C."/>
            <person name="Salcher M."/>
            <person name="Ghai R."/>
            <person name="Kavagutti S V."/>
        </authorList>
    </citation>
    <scope>NUCLEOTIDE SEQUENCE</scope>
</reference>
<organism evidence="1">
    <name type="scientific">freshwater metagenome</name>
    <dbReference type="NCBI Taxonomy" id="449393"/>
    <lineage>
        <taxon>unclassified sequences</taxon>
        <taxon>metagenomes</taxon>
        <taxon>ecological metagenomes</taxon>
    </lineage>
</organism>
<name>A0A6J7CQ42_9ZZZZ</name>
<dbReference type="AlphaFoldDB" id="A0A6J7CQ42"/>